<reference evidence="1" key="1">
    <citation type="journal article" date="2020" name="Nature">
        <title>Giant virus diversity and host interactions through global metagenomics.</title>
        <authorList>
            <person name="Schulz F."/>
            <person name="Roux S."/>
            <person name="Paez-Espino D."/>
            <person name="Jungbluth S."/>
            <person name="Walsh D.A."/>
            <person name="Denef V.J."/>
            <person name="McMahon K.D."/>
            <person name="Konstantinidis K.T."/>
            <person name="Eloe-Fadrosh E.A."/>
            <person name="Kyrpides N.C."/>
            <person name="Woyke T."/>
        </authorList>
    </citation>
    <scope>NUCLEOTIDE SEQUENCE</scope>
    <source>
        <strain evidence="1">GVMAG-M-3300023109-53</strain>
    </source>
</reference>
<organism evidence="1">
    <name type="scientific">viral metagenome</name>
    <dbReference type="NCBI Taxonomy" id="1070528"/>
    <lineage>
        <taxon>unclassified sequences</taxon>
        <taxon>metagenomes</taxon>
        <taxon>organismal metagenomes</taxon>
    </lineage>
</organism>
<dbReference type="InterPro" id="IPR027417">
    <property type="entry name" value="P-loop_NTPase"/>
</dbReference>
<protein>
    <recommendedName>
        <fullName evidence="2">Sulfotransferase domain-containing protein</fullName>
    </recommendedName>
</protein>
<proteinExistence type="predicted"/>
<dbReference type="EMBL" id="MN739499">
    <property type="protein sequence ID" value="QHT08567.1"/>
    <property type="molecule type" value="Genomic_DNA"/>
</dbReference>
<name>A0A6C0CWE0_9ZZZZ</name>
<evidence type="ECO:0008006" key="2">
    <source>
        <dbReference type="Google" id="ProtNLM"/>
    </source>
</evidence>
<dbReference type="SUPFAM" id="SSF52540">
    <property type="entry name" value="P-loop containing nucleoside triphosphate hydrolases"/>
    <property type="match status" value="1"/>
</dbReference>
<evidence type="ECO:0000313" key="1">
    <source>
        <dbReference type="EMBL" id="QHT08567.1"/>
    </source>
</evidence>
<sequence>MDEFLKEKDIKLKDVSEMVKNINVDNSNDFYIVRGYYDEIIQYILSVFPKNNLYIGVSEEIRENPDVEYNKIYSFLGAPNIEIEQNLNTHIGIYRSEIPKDLELLLYNIYKPHNEELYKILGRKIDIWEKYYDKLK</sequence>
<dbReference type="AlphaFoldDB" id="A0A6C0CWE0"/>
<accession>A0A6C0CWE0</accession>
<dbReference type="Gene3D" id="3.40.50.300">
    <property type="entry name" value="P-loop containing nucleotide triphosphate hydrolases"/>
    <property type="match status" value="1"/>
</dbReference>